<dbReference type="RefSeq" id="WP_119481191.1">
    <property type="nucleotide sequence ID" value="NZ_QXTG01000001.1"/>
</dbReference>
<dbReference type="OrthoDB" id="1099523at2"/>
<dbReference type="AlphaFoldDB" id="A0A3A1U9A5"/>
<dbReference type="InterPro" id="IPR011055">
    <property type="entry name" value="Dup_hybrid_motif"/>
</dbReference>
<reference evidence="4" key="1">
    <citation type="submission" date="2018-09" db="EMBL/GenBank/DDBJ databases">
        <authorList>
            <person name="Kim I."/>
        </authorList>
    </citation>
    <scope>NUCLEOTIDE SEQUENCE [LARGE SCALE GENOMIC DNA]</scope>
    <source>
        <strain evidence="4">DD4a</strain>
    </source>
</reference>
<dbReference type="PANTHER" id="PTHR21666:SF270">
    <property type="entry name" value="MUREIN HYDROLASE ACTIVATOR ENVC"/>
    <property type="match status" value="1"/>
</dbReference>
<comment type="caution">
    <text evidence="3">The sequence shown here is derived from an EMBL/GenBank/DDBJ whole genome shotgun (WGS) entry which is preliminary data.</text>
</comment>
<accession>A0A3A1U9A5</accession>
<gene>
    <name evidence="3" type="ORF">D1781_05385</name>
</gene>
<feature type="compositionally biased region" description="Low complexity" evidence="1">
    <location>
        <begin position="74"/>
        <end position="96"/>
    </location>
</feature>
<evidence type="ECO:0000313" key="3">
    <source>
        <dbReference type="EMBL" id="RIX30829.1"/>
    </source>
</evidence>
<evidence type="ECO:0000259" key="2">
    <source>
        <dbReference type="Pfam" id="PF01551"/>
    </source>
</evidence>
<dbReference type="InterPro" id="IPR050570">
    <property type="entry name" value="Cell_wall_metabolism_enzyme"/>
</dbReference>
<dbReference type="CDD" id="cd12797">
    <property type="entry name" value="M23_peptidase"/>
    <property type="match status" value="1"/>
</dbReference>
<protein>
    <recommendedName>
        <fullName evidence="2">M23ase beta-sheet core domain-containing protein</fullName>
    </recommendedName>
</protein>
<dbReference type="Proteomes" id="UP000265742">
    <property type="component" value="Unassembled WGS sequence"/>
</dbReference>
<sequence length="428" mass="44878">MLHGDEDVTGTGWTPDPRRRPTWEAPRELRGPRIPQQPGTAQQRDPQQQTRQQRPQDPRQQQPRPSQPRPSQPRPSQDLRAPRPAAPRQDPRQATPRPRPEGTAATGQHPVARTRETSGGPTGTARIPVVRQTPPVVRPGVRQPEGPGRPLQAPVRSRLRTAPPMQPPVTPPTGSTPTGAQPMPVQPFSQLIPVAIPVPSSRHESAPPVEEARPRRRTARGAVSMLAVFALAVLWGLPAFASEALAAPPVGGIEDGSADVQQLSVGGVEVDGASADGISGAAAATRSAPVAAAPAWLVPVAGRLGDPYGPRPEQPVPGVALFHRGQDIVARCGAPIRAAASGVVKTATYWGTYGNWILVDHGDGVAVGYAHESRILVSAGQRVSAGQVIGLVGQTGAATGCHLHLEVHLNGTAVNPVPFFIGKGVPLG</sequence>
<dbReference type="EMBL" id="QXTG01000001">
    <property type="protein sequence ID" value="RIX30829.1"/>
    <property type="molecule type" value="Genomic_DNA"/>
</dbReference>
<dbReference type="Gene3D" id="2.70.70.10">
    <property type="entry name" value="Glucose Permease (Domain IIA)"/>
    <property type="match status" value="1"/>
</dbReference>
<evidence type="ECO:0000256" key="1">
    <source>
        <dbReference type="SAM" id="MobiDB-lite"/>
    </source>
</evidence>
<feature type="compositionally biased region" description="Low complexity" evidence="1">
    <location>
        <begin position="126"/>
        <end position="150"/>
    </location>
</feature>
<dbReference type="Pfam" id="PF01551">
    <property type="entry name" value="Peptidase_M23"/>
    <property type="match status" value="1"/>
</dbReference>
<organism evidence="3 4">
    <name type="scientific">Amnibacterium setariae</name>
    <dbReference type="NCBI Taxonomy" id="2306585"/>
    <lineage>
        <taxon>Bacteria</taxon>
        <taxon>Bacillati</taxon>
        <taxon>Actinomycetota</taxon>
        <taxon>Actinomycetes</taxon>
        <taxon>Micrococcales</taxon>
        <taxon>Microbacteriaceae</taxon>
        <taxon>Amnibacterium</taxon>
    </lineage>
</organism>
<feature type="domain" description="M23ase beta-sheet core" evidence="2">
    <location>
        <begin position="322"/>
        <end position="416"/>
    </location>
</feature>
<feature type="region of interest" description="Disordered" evidence="1">
    <location>
        <begin position="1"/>
        <end position="184"/>
    </location>
</feature>
<name>A0A3A1U9A5_9MICO</name>
<keyword evidence="4" id="KW-1185">Reference proteome</keyword>
<feature type="compositionally biased region" description="Low complexity" evidence="1">
    <location>
        <begin position="42"/>
        <end position="64"/>
    </location>
</feature>
<dbReference type="InterPro" id="IPR016047">
    <property type="entry name" value="M23ase_b-sheet_dom"/>
</dbReference>
<evidence type="ECO:0000313" key="4">
    <source>
        <dbReference type="Proteomes" id="UP000265742"/>
    </source>
</evidence>
<dbReference type="SUPFAM" id="SSF51261">
    <property type="entry name" value="Duplicated hybrid motif"/>
    <property type="match status" value="1"/>
</dbReference>
<dbReference type="GO" id="GO:0004222">
    <property type="term" value="F:metalloendopeptidase activity"/>
    <property type="evidence" value="ECO:0007669"/>
    <property type="project" value="TreeGrafter"/>
</dbReference>
<dbReference type="PANTHER" id="PTHR21666">
    <property type="entry name" value="PEPTIDASE-RELATED"/>
    <property type="match status" value="1"/>
</dbReference>
<feature type="compositionally biased region" description="Basic and acidic residues" evidence="1">
    <location>
        <begin position="16"/>
        <end position="31"/>
    </location>
</feature>
<proteinExistence type="predicted"/>